<dbReference type="GO" id="GO:0003700">
    <property type="term" value="F:DNA-binding transcription factor activity"/>
    <property type="evidence" value="ECO:0007669"/>
    <property type="project" value="InterPro"/>
</dbReference>
<dbReference type="Gene3D" id="1.10.10.60">
    <property type="entry name" value="Homeodomain-like"/>
    <property type="match status" value="2"/>
</dbReference>
<feature type="domain" description="HTH araC/xylS-type" evidence="4">
    <location>
        <begin position="222"/>
        <end position="320"/>
    </location>
</feature>
<organism evidence="5 6">
    <name type="scientific">Lachnotalea glycerini</name>
    <dbReference type="NCBI Taxonomy" id="1763509"/>
    <lineage>
        <taxon>Bacteria</taxon>
        <taxon>Bacillati</taxon>
        <taxon>Bacillota</taxon>
        <taxon>Clostridia</taxon>
        <taxon>Lachnospirales</taxon>
        <taxon>Lachnospiraceae</taxon>
        <taxon>Lachnotalea</taxon>
    </lineage>
</organism>
<dbReference type="Proteomes" id="UP000247523">
    <property type="component" value="Unassembled WGS sequence"/>
</dbReference>
<dbReference type="InterPro" id="IPR053142">
    <property type="entry name" value="PchR_regulatory_protein"/>
</dbReference>
<evidence type="ECO:0000256" key="2">
    <source>
        <dbReference type="ARBA" id="ARBA00023125"/>
    </source>
</evidence>
<dbReference type="AlphaFoldDB" id="A0A318EMR9"/>
<dbReference type="InterPro" id="IPR018060">
    <property type="entry name" value="HTH_AraC"/>
</dbReference>
<reference evidence="5 6" key="1">
    <citation type="submission" date="2018-05" db="EMBL/GenBank/DDBJ databases">
        <title>Genomic Encyclopedia of Type Strains, Phase IV (KMG-IV): sequencing the most valuable type-strain genomes for metagenomic binning, comparative biology and taxonomic classification.</title>
        <authorList>
            <person name="Goeker M."/>
        </authorList>
    </citation>
    <scope>NUCLEOTIDE SEQUENCE [LARGE SCALE GENOMIC DNA]</scope>
    <source>
        <strain evidence="5 6">DSM 28816</strain>
    </source>
</reference>
<evidence type="ECO:0000259" key="4">
    <source>
        <dbReference type="PROSITE" id="PS01124"/>
    </source>
</evidence>
<protein>
    <submittedName>
        <fullName evidence="5">AraC family transcriptional regulator</fullName>
    </submittedName>
</protein>
<keyword evidence="2" id="KW-0238">DNA-binding</keyword>
<dbReference type="PANTHER" id="PTHR47893:SF1">
    <property type="entry name" value="REGULATORY PROTEIN PCHR"/>
    <property type="match status" value="1"/>
</dbReference>
<dbReference type="RefSeq" id="WP_110291048.1">
    <property type="nucleotide sequence ID" value="NZ_QICS01000004.1"/>
</dbReference>
<dbReference type="SUPFAM" id="SSF46689">
    <property type="entry name" value="Homeodomain-like"/>
    <property type="match status" value="2"/>
</dbReference>
<comment type="caution">
    <text evidence="5">The sequence shown here is derived from an EMBL/GenBank/DDBJ whole genome shotgun (WGS) entry which is preliminary data.</text>
</comment>
<proteinExistence type="predicted"/>
<name>A0A318EMR9_9FIRM</name>
<evidence type="ECO:0000256" key="3">
    <source>
        <dbReference type="ARBA" id="ARBA00023163"/>
    </source>
</evidence>
<dbReference type="EMBL" id="QICS01000004">
    <property type="protein sequence ID" value="PXV91205.1"/>
    <property type="molecule type" value="Genomic_DNA"/>
</dbReference>
<keyword evidence="3" id="KW-0804">Transcription</keyword>
<sequence length="323" mass="37822">MHTDEYRNGFESMALHFNMTERKMGNGKSFYFGTKSSDGWITQIQPSTGLFVSSMWFTPTKTLTYTMNIDRPCFLIWCVDCGDVTFTQKGVKAYHLSPINHIITNPLKPYKITFPAHIHTCCTCILVFEEYLYRLLNTHITDCEDFIGKLKSHSNYICNTPDITLVLEQTKWAARNGILPLFNYECKIGELFTILYKNMQFISTIHFNRRYHITWENEQKLWNIKAILDKDILQTPTVESLALSEAFSVSKLHRCFKQYFGMTINHYIRVEKMKRALLMLASDEFSIKNIAHMCGYDSPSKFTESFKEIHHITPSQYRKAHYL</sequence>
<dbReference type="Pfam" id="PF12833">
    <property type="entry name" value="HTH_18"/>
    <property type="match status" value="1"/>
</dbReference>
<accession>A0A318EMR9</accession>
<evidence type="ECO:0000256" key="1">
    <source>
        <dbReference type="ARBA" id="ARBA00023015"/>
    </source>
</evidence>
<dbReference type="GO" id="GO:0043565">
    <property type="term" value="F:sequence-specific DNA binding"/>
    <property type="evidence" value="ECO:0007669"/>
    <property type="project" value="InterPro"/>
</dbReference>
<dbReference type="PRINTS" id="PR00032">
    <property type="entry name" value="HTHARAC"/>
</dbReference>
<evidence type="ECO:0000313" key="6">
    <source>
        <dbReference type="Proteomes" id="UP000247523"/>
    </source>
</evidence>
<dbReference type="InterPro" id="IPR020449">
    <property type="entry name" value="Tscrpt_reg_AraC-type_HTH"/>
</dbReference>
<keyword evidence="1" id="KW-0805">Transcription regulation</keyword>
<dbReference type="InterPro" id="IPR009057">
    <property type="entry name" value="Homeodomain-like_sf"/>
</dbReference>
<evidence type="ECO:0000313" key="5">
    <source>
        <dbReference type="EMBL" id="PXV91205.1"/>
    </source>
</evidence>
<dbReference type="PROSITE" id="PS01124">
    <property type="entry name" value="HTH_ARAC_FAMILY_2"/>
    <property type="match status" value="1"/>
</dbReference>
<dbReference type="PANTHER" id="PTHR47893">
    <property type="entry name" value="REGULATORY PROTEIN PCHR"/>
    <property type="match status" value="1"/>
</dbReference>
<dbReference type="SMART" id="SM00342">
    <property type="entry name" value="HTH_ARAC"/>
    <property type="match status" value="1"/>
</dbReference>
<gene>
    <name evidence="5" type="ORF">C8E03_104213</name>
</gene>